<name>A0A7S7SLE8_PALFE</name>
<dbReference type="Pfam" id="PF00144">
    <property type="entry name" value="Beta-lactamase"/>
    <property type="match status" value="1"/>
</dbReference>
<proteinExistence type="predicted"/>
<sequence>MASHRRRFLQYGAGPLLYPLLGHSSAAPTAAGDLYFPPPDAHGGWRTLSGADHIRRTAGMDLDRLHQAFRYTATTSQHGGLLVVRKGWLLYERYFGRAARDVTPNMYSVGKTVTSLCCGILLDEHRDRLPKGLDQEVFTETYLPESFPLADPRQAGIKLGHLLTMTSGMREGNSGIVRGEVVKLDPQPPAAKLDQDQAALRAPMWTHPGGGYSYSSQGVHVVSILMRRILGMELQAYFDQKIARPLGFGGWGYAQNTPAGRLPHTPGGAGLALRATDALRYGYLLLRQGNWLGKQLIPRAYMDLCRQPSPYNPHSPYSLQFEVNADGHVFGAPPDTFFKSGAGGFCLYAVPSLDLVVYKLASVTRPGANPMPYDLGFGGNTAKTDETRDHWQPGPGDQFHDGPINGDAATRRTLEMVIAAIVG</sequence>
<dbReference type="GO" id="GO:0016787">
    <property type="term" value="F:hydrolase activity"/>
    <property type="evidence" value="ECO:0007669"/>
    <property type="project" value="UniProtKB-KW"/>
</dbReference>
<dbReference type="InterPro" id="IPR050789">
    <property type="entry name" value="Diverse_Enzym_Activities"/>
</dbReference>
<dbReference type="InterPro" id="IPR012338">
    <property type="entry name" value="Beta-lactam/transpept-like"/>
</dbReference>
<dbReference type="PANTHER" id="PTHR43283">
    <property type="entry name" value="BETA-LACTAMASE-RELATED"/>
    <property type="match status" value="1"/>
</dbReference>
<reference evidence="2 3" key="1">
    <citation type="submission" date="2020-10" db="EMBL/GenBank/DDBJ databases">
        <title>Complete genome sequence of Paludibaculum fermentans P105T, a facultatively anaerobic acidobacterium capable of dissimilatory Fe(III) reduction.</title>
        <authorList>
            <person name="Dedysh S.N."/>
            <person name="Beletsky A.V."/>
            <person name="Kulichevskaya I.S."/>
            <person name="Mardanov A.V."/>
            <person name="Ravin N.V."/>
        </authorList>
    </citation>
    <scope>NUCLEOTIDE SEQUENCE [LARGE SCALE GENOMIC DNA]</scope>
    <source>
        <strain evidence="2 3">P105</strain>
    </source>
</reference>
<gene>
    <name evidence="2" type="ORF">IRI77_09600</name>
</gene>
<keyword evidence="3" id="KW-1185">Reference proteome</keyword>
<dbReference type="KEGG" id="pfer:IRI77_09600"/>
<dbReference type="RefSeq" id="WP_194451852.1">
    <property type="nucleotide sequence ID" value="NZ_CP063849.1"/>
</dbReference>
<dbReference type="SUPFAM" id="SSF56601">
    <property type="entry name" value="beta-lactamase/transpeptidase-like"/>
    <property type="match status" value="1"/>
</dbReference>
<dbReference type="Proteomes" id="UP000593892">
    <property type="component" value="Chromosome"/>
</dbReference>
<evidence type="ECO:0000259" key="1">
    <source>
        <dbReference type="Pfam" id="PF00144"/>
    </source>
</evidence>
<accession>A0A7S7SLE8</accession>
<organism evidence="2 3">
    <name type="scientific">Paludibaculum fermentans</name>
    <dbReference type="NCBI Taxonomy" id="1473598"/>
    <lineage>
        <taxon>Bacteria</taxon>
        <taxon>Pseudomonadati</taxon>
        <taxon>Acidobacteriota</taxon>
        <taxon>Terriglobia</taxon>
        <taxon>Bryobacterales</taxon>
        <taxon>Bryobacteraceae</taxon>
        <taxon>Paludibaculum</taxon>
    </lineage>
</organism>
<dbReference type="Gene3D" id="3.40.710.10">
    <property type="entry name" value="DD-peptidase/beta-lactamase superfamily"/>
    <property type="match status" value="1"/>
</dbReference>
<dbReference type="InterPro" id="IPR001466">
    <property type="entry name" value="Beta-lactam-related"/>
</dbReference>
<feature type="domain" description="Beta-lactamase-related" evidence="1">
    <location>
        <begin position="81"/>
        <end position="366"/>
    </location>
</feature>
<dbReference type="PANTHER" id="PTHR43283:SF7">
    <property type="entry name" value="BETA-LACTAMASE-RELATED DOMAIN-CONTAINING PROTEIN"/>
    <property type="match status" value="1"/>
</dbReference>
<dbReference type="AlphaFoldDB" id="A0A7S7SLE8"/>
<evidence type="ECO:0000313" key="2">
    <source>
        <dbReference type="EMBL" id="QOY90187.1"/>
    </source>
</evidence>
<dbReference type="EMBL" id="CP063849">
    <property type="protein sequence ID" value="QOY90187.1"/>
    <property type="molecule type" value="Genomic_DNA"/>
</dbReference>
<evidence type="ECO:0000313" key="3">
    <source>
        <dbReference type="Proteomes" id="UP000593892"/>
    </source>
</evidence>
<keyword evidence="2" id="KW-0378">Hydrolase</keyword>
<protein>
    <submittedName>
        <fullName evidence="2">Serine hydrolase</fullName>
    </submittedName>
</protein>